<dbReference type="AlphaFoldDB" id="A0A4Z2F9C8"/>
<sequence>MSLSPERANFNMCKAGVVERNTPGASHPVTNQALDRGTAVKSINTGNLTALLGKGEEGDQKLWMGSSPES</sequence>
<accession>A0A4Z2F9C8</accession>
<comment type="caution">
    <text evidence="1">The sequence shown here is derived from an EMBL/GenBank/DDBJ whole genome shotgun (WGS) entry which is preliminary data.</text>
</comment>
<dbReference type="EMBL" id="SRLO01001493">
    <property type="protein sequence ID" value="TNN37404.1"/>
    <property type="molecule type" value="Genomic_DNA"/>
</dbReference>
<name>A0A4Z2F9C8_9TELE</name>
<evidence type="ECO:0000313" key="2">
    <source>
        <dbReference type="Proteomes" id="UP000314294"/>
    </source>
</evidence>
<dbReference type="Proteomes" id="UP000314294">
    <property type="component" value="Unassembled WGS sequence"/>
</dbReference>
<keyword evidence="2" id="KW-1185">Reference proteome</keyword>
<evidence type="ECO:0000313" key="1">
    <source>
        <dbReference type="EMBL" id="TNN37404.1"/>
    </source>
</evidence>
<organism evidence="1 2">
    <name type="scientific">Liparis tanakae</name>
    <name type="common">Tanaka's snailfish</name>
    <dbReference type="NCBI Taxonomy" id="230148"/>
    <lineage>
        <taxon>Eukaryota</taxon>
        <taxon>Metazoa</taxon>
        <taxon>Chordata</taxon>
        <taxon>Craniata</taxon>
        <taxon>Vertebrata</taxon>
        <taxon>Euteleostomi</taxon>
        <taxon>Actinopterygii</taxon>
        <taxon>Neopterygii</taxon>
        <taxon>Teleostei</taxon>
        <taxon>Neoteleostei</taxon>
        <taxon>Acanthomorphata</taxon>
        <taxon>Eupercaria</taxon>
        <taxon>Perciformes</taxon>
        <taxon>Cottioidei</taxon>
        <taxon>Cottales</taxon>
        <taxon>Liparidae</taxon>
        <taxon>Liparis</taxon>
    </lineage>
</organism>
<gene>
    <name evidence="1" type="ORF">EYF80_052428</name>
</gene>
<reference evidence="1 2" key="1">
    <citation type="submission" date="2019-03" db="EMBL/GenBank/DDBJ databases">
        <title>First draft genome of Liparis tanakae, snailfish: a comprehensive survey of snailfish specific genes.</title>
        <authorList>
            <person name="Kim W."/>
            <person name="Song I."/>
            <person name="Jeong J.-H."/>
            <person name="Kim D."/>
            <person name="Kim S."/>
            <person name="Ryu S."/>
            <person name="Song J.Y."/>
            <person name="Lee S.K."/>
        </authorList>
    </citation>
    <scope>NUCLEOTIDE SEQUENCE [LARGE SCALE GENOMIC DNA]</scope>
    <source>
        <tissue evidence="1">Muscle</tissue>
    </source>
</reference>
<proteinExistence type="predicted"/>
<protein>
    <submittedName>
        <fullName evidence="1">Uncharacterized protein</fullName>
    </submittedName>
</protein>